<organism evidence="3 4">
    <name type="scientific">Schaalia canis</name>
    <dbReference type="NCBI Taxonomy" id="100469"/>
    <lineage>
        <taxon>Bacteria</taxon>
        <taxon>Bacillati</taxon>
        <taxon>Actinomycetota</taxon>
        <taxon>Actinomycetes</taxon>
        <taxon>Actinomycetales</taxon>
        <taxon>Actinomycetaceae</taxon>
        <taxon>Schaalia</taxon>
    </lineage>
</organism>
<evidence type="ECO:0000313" key="4">
    <source>
        <dbReference type="Proteomes" id="UP000280444"/>
    </source>
</evidence>
<feature type="transmembrane region" description="Helical" evidence="2">
    <location>
        <begin position="6"/>
        <end position="23"/>
    </location>
</feature>
<evidence type="ECO:0000256" key="1">
    <source>
        <dbReference type="SAM" id="MobiDB-lite"/>
    </source>
</evidence>
<feature type="region of interest" description="Disordered" evidence="1">
    <location>
        <begin position="108"/>
        <end position="132"/>
    </location>
</feature>
<dbReference type="RefSeq" id="WP_124867672.1">
    <property type="nucleotide sequence ID" value="NZ_RQZF01000001.1"/>
</dbReference>
<keyword evidence="2" id="KW-0812">Transmembrane</keyword>
<evidence type="ECO:0000313" key="3">
    <source>
        <dbReference type="EMBL" id="RRC96262.1"/>
    </source>
</evidence>
<keyword evidence="2" id="KW-1133">Transmembrane helix</keyword>
<dbReference type="OrthoDB" id="3267178at2"/>
<protein>
    <submittedName>
        <fullName evidence="3">Preprotein translocase subunit YajC</fullName>
    </submittedName>
</protein>
<proteinExistence type="predicted"/>
<name>A0A3P1SIW8_9ACTO</name>
<dbReference type="AlphaFoldDB" id="A0A3P1SIW8"/>
<evidence type="ECO:0000256" key="2">
    <source>
        <dbReference type="SAM" id="Phobius"/>
    </source>
</evidence>
<dbReference type="EMBL" id="RQZF01000001">
    <property type="protein sequence ID" value="RRC96262.1"/>
    <property type="molecule type" value="Genomic_DNA"/>
</dbReference>
<keyword evidence="2" id="KW-0472">Membrane</keyword>
<keyword evidence="4" id="KW-1185">Reference proteome</keyword>
<dbReference type="Proteomes" id="UP000280444">
    <property type="component" value="Unassembled WGS sequence"/>
</dbReference>
<comment type="caution">
    <text evidence="3">The sequence shown here is derived from an EMBL/GenBank/DDBJ whole genome shotgun (WGS) entry which is preliminary data.</text>
</comment>
<reference evidence="3 4" key="1">
    <citation type="submission" date="2018-11" db="EMBL/GenBank/DDBJ databases">
        <title>Genomes From Bacteria Associated with the Canine Oral Cavity: a Test Case for Automated Genome-Based Taxonomic Assignment.</title>
        <authorList>
            <person name="Coil D.A."/>
            <person name="Jospin G."/>
            <person name="Darling A.E."/>
            <person name="Wallis C."/>
            <person name="Davis I.J."/>
            <person name="Harris S."/>
            <person name="Eisen J.A."/>
            <person name="Holcombe L.J."/>
            <person name="O'Flynn C."/>
        </authorList>
    </citation>
    <scope>NUCLEOTIDE SEQUENCE [LARGE SCALE GENOMIC DNA]</scope>
    <source>
        <strain evidence="3 4">OH770</strain>
    </source>
</reference>
<dbReference type="Pfam" id="PF02699">
    <property type="entry name" value="YajC"/>
    <property type="match status" value="1"/>
</dbReference>
<dbReference type="InterPro" id="IPR003849">
    <property type="entry name" value="Preprotein_translocase_YajC"/>
</dbReference>
<dbReference type="SMART" id="SM01323">
    <property type="entry name" value="YajC"/>
    <property type="match status" value="1"/>
</dbReference>
<accession>A0A3P1SIW8</accession>
<gene>
    <name evidence="3" type="ORF">EII11_00960</name>
</gene>
<sequence length="132" mass="14809">MEFLTNNPLLIILLGLLVVMMIMSSRGRKKMMEQQAERERLLNESLVPGVWVKTGVGLWARYVDTDGDIVILETADGTEMYWERSMIREVGDLPFAPELDAADAVTIDDEEEPVLGLDSDPTDTDPSDQSKH</sequence>